<dbReference type="Proteomes" id="UP000481858">
    <property type="component" value="Unassembled WGS sequence"/>
</dbReference>
<feature type="region of interest" description="Disordered" evidence="1">
    <location>
        <begin position="1"/>
        <end position="45"/>
    </location>
</feature>
<accession>A0A7C8IMP3</accession>
<dbReference type="OrthoDB" id="3485856at2759"/>
<feature type="compositionally biased region" description="Low complexity" evidence="1">
    <location>
        <begin position="7"/>
        <end position="22"/>
    </location>
</feature>
<dbReference type="AlphaFoldDB" id="A0A7C8IMP3"/>
<evidence type="ECO:0008006" key="4">
    <source>
        <dbReference type="Google" id="ProtNLM"/>
    </source>
</evidence>
<evidence type="ECO:0000313" key="3">
    <source>
        <dbReference type="Proteomes" id="UP000481858"/>
    </source>
</evidence>
<reference evidence="2 3" key="1">
    <citation type="submission" date="2019-12" db="EMBL/GenBank/DDBJ databases">
        <title>Draft genome sequence of the ascomycete Xylaria multiplex DSM 110363.</title>
        <authorList>
            <person name="Buettner E."/>
            <person name="Kellner H."/>
        </authorList>
    </citation>
    <scope>NUCLEOTIDE SEQUENCE [LARGE SCALE GENOMIC DNA]</scope>
    <source>
        <strain evidence="2 3">DSM 110363</strain>
    </source>
</reference>
<proteinExistence type="predicted"/>
<dbReference type="EMBL" id="WUBL01000065">
    <property type="protein sequence ID" value="KAF2967606.1"/>
    <property type="molecule type" value="Genomic_DNA"/>
</dbReference>
<evidence type="ECO:0000256" key="1">
    <source>
        <dbReference type="SAM" id="MobiDB-lite"/>
    </source>
</evidence>
<name>A0A7C8IMP3_9PEZI</name>
<organism evidence="2 3">
    <name type="scientific">Xylaria multiplex</name>
    <dbReference type="NCBI Taxonomy" id="323545"/>
    <lineage>
        <taxon>Eukaryota</taxon>
        <taxon>Fungi</taxon>
        <taxon>Dikarya</taxon>
        <taxon>Ascomycota</taxon>
        <taxon>Pezizomycotina</taxon>
        <taxon>Sordariomycetes</taxon>
        <taxon>Xylariomycetidae</taxon>
        <taxon>Xylariales</taxon>
        <taxon>Xylariaceae</taxon>
        <taxon>Xylaria</taxon>
    </lineage>
</organism>
<sequence length="382" mass="42898">MDFDLGSASDRSVSVSSQSTYSLAPGSSNTRAAGARARTQRDAADAKRVLRTIKQFKEHTYKAKKGGPGGKYLIQRTLHYSGYKLLWEELNKADNQELLEYVKGDKFRFDYTRRPCKGDKQFVIHMPSVFHESMAGKLSDEIVGWLADIKKGRLCNVDNTKEETIRIADGISSTLAARVKYNEPRDDQLEPDLSFTNEECIDADLVVEVAWSQRDLKLPYRATRYLEGRQGAIRTVIGFNMNDIYQGGCHATFSIWKAQHDGDEWKRITEVDNQEFIDKNGQPVDDCELLVSLTDFICAQRADEIEDFQDVSLKIPRPEWLGDEGCGGLLRRVEVPSRDAHSLDDHLAHASNGHQAARVFVPRGSEPDGAREWPADAAAVQG</sequence>
<gene>
    <name evidence="2" type="ORF">GQX73_g6016</name>
</gene>
<dbReference type="InParanoid" id="A0A7C8IMP3"/>
<comment type="caution">
    <text evidence="2">The sequence shown here is derived from an EMBL/GenBank/DDBJ whole genome shotgun (WGS) entry which is preliminary data.</text>
</comment>
<protein>
    <recommendedName>
        <fullName evidence="4">Restriction endonuclease domain-containing protein</fullName>
    </recommendedName>
</protein>
<evidence type="ECO:0000313" key="2">
    <source>
        <dbReference type="EMBL" id="KAF2967606.1"/>
    </source>
</evidence>
<keyword evidence="3" id="KW-1185">Reference proteome</keyword>